<dbReference type="STRING" id="1936003.STSP2_02471"/>
<gene>
    <name evidence="5" type="primary">melR</name>
    <name evidence="5" type="ORF">STSP2_02471</name>
</gene>
<accession>A0A1U9NMV3</accession>
<dbReference type="Proteomes" id="UP000189674">
    <property type="component" value="Chromosome"/>
</dbReference>
<dbReference type="InterPro" id="IPR013096">
    <property type="entry name" value="Cupin_2"/>
</dbReference>
<dbReference type="InterPro" id="IPR018062">
    <property type="entry name" value="HTH_AraC-typ_CS"/>
</dbReference>
<dbReference type="OrthoDB" id="252470at2"/>
<dbReference type="InterPro" id="IPR020449">
    <property type="entry name" value="Tscrpt_reg_AraC-type_HTH"/>
</dbReference>
<evidence type="ECO:0000256" key="1">
    <source>
        <dbReference type="ARBA" id="ARBA00023015"/>
    </source>
</evidence>
<dbReference type="CDD" id="cd02209">
    <property type="entry name" value="cupin_XRE_C"/>
    <property type="match status" value="1"/>
</dbReference>
<feature type="domain" description="HTH araC/xylS-type" evidence="4">
    <location>
        <begin position="237"/>
        <end position="336"/>
    </location>
</feature>
<dbReference type="GO" id="GO:0003700">
    <property type="term" value="F:DNA-binding transcription factor activity"/>
    <property type="evidence" value="ECO:0007669"/>
    <property type="project" value="InterPro"/>
</dbReference>
<dbReference type="GO" id="GO:0043565">
    <property type="term" value="F:sequence-specific DNA binding"/>
    <property type="evidence" value="ECO:0007669"/>
    <property type="project" value="InterPro"/>
</dbReference>
<dbReference type="RefSeq" id="WP_146662960.1">
    <property type="nucleotide sequence ID" value="NZ_CP019791.1"/>
</dbReference>
<dbReference type="InterPro" id="IPR009057">
    <property type="entry name" value="Homeodomain-like_sf"/>
</dbReference>
<dbReference type="PANTHER" id="PTHR43280">
    <property type="entry name" value="ARAC-FAMILY TRANSCRIPTIONAL REGULATOR"/>
    <property type="match status" value="1"/>
</dbReference>
<dbReference type="SUPFAM" id="SSF51182">
    <property type="entry name" value="RmlC-like cupins"/>
    <property type="match status" value="1"/>
</dbReference>
<sequence length="345" mass="39585">MKRTSKPQPAIFYDVNGTHRADTCEPLRNAKARGDLYHAAFAHGTYPGQRMPVKMLPELCVACVWDAKEDQNWGLPKHRNEGIELGYLTRGTLDFTVDDQHYELKAGDFTVTRPWQPHTVGNPNVAASRMHWLILDVGVRRPNDPWQWPDWINFSEHDLAGLTKLLSFNEQPVWRGNKQIEKCFEKIAHHVSSDSPEDVQTRLMLYINELFLEAYEMLKTKQIKLDVKLGSTQRSVEMFLSGLSEHLDYPWTLESMAEHCNLGRSRFAHYCKRITNMTAADYLAHCRVEKSKELLANAPDASVTDIAFSCGFESSQYFATVFKKKTGISPTQYRKVETEQQQKSA</sequence>
<proteinExistence type="predicted"/>
<dbReference type="PANTHER" id="PTHR43280:SF28">
    <property type="entry name" value="HTH-TYPE TRANSCRIPTIONAL ACTIVATOR RHAS"/>
    <property type="match status" value="1"/>
</dbReference>
<dbReference type="KEGG" id="alus:STSP2_02471"/>
<protein>
    <submittedName>
        <fullName evidence="5">Melibiose operon regulatory protein</fullName>
    </submittedName>
</protein>
<evidence type="ECO:0000313" key="5">
    <source>
        <dbReference type="EMBL" id="AQT69282.1"/>
    </source>
</evidence>
<dbReference type="InterPro" id="IPR018060">
    <property type="entry name" value="HTH_AraC"/>
</dbReference>
<evidence type="ECO:0000256" key="2">
    <source>
        <dbReference type="ARBA" id="ARBA00023125"/>
    </source>
</evidence>
<dbReference type="Pfam" id="PF12833">
    <property type="entry name" value="HTH_18"/>
    <property type="match status" value="1"/>
</dbReference>
<evidence type="ECO:0000313" key="6">
    <source>
        <dbReference type="Proteomes" id="UP000189674"/>
    </source>
</evidence>
<reference evidence="6" key="1">
    <citation type="submission" date="2017-02" db="EMBL/GenBank/DDBJ databases">
        <title>Comparative genomics and description of representatives of a novel lineage of planctomycetes thriving in anoxic sediments.</title>
        <authorList>
            <person name="Spring S."/>
            <person name="Bunk B."/>
            <person name="Sproer C."/>
        </authorList>
    </citation>
    <scope>NUCLEOTIDE SEQUENCE [LARGE SCALE GENOMIC DNA]</scope>
    <source>
        <strain evidence="6">ST-NAGAB-D1</strain>
    </source>
</reference>
<organism evidence="5 6">
    <name type="scientific">Anaerohalosphaera lusitana</name>
    <dbReference type="NCBI Taxonomy" id="1936003"/>
    <lineage>
        <taxon>Bacteria</taxon>
        <taxon>Pseudomonadati</taxon>
        <taxon>Planctomycetota</taxon>
        <taxon>Phycisphaerae</taxon>
        <taxon>Sedimentisphaerales</taxon>
        <taxon>Anaerohalosphaeraceae</taxon>
        <taxon>Anaerohalosphaera</taxon>
    </lineage>
</organism>
<dbReference type="AlphaFoldDB" id="A0A1U9NMV3"/>
<dbReference type="EMBL" id="CP019791">
    <property type="protein sequence ID" value="AQT69282.1"/>
    <property type="molecule type" value="Genomic_DNA"/>
</dbReference>
<evidence type="ECO:0000256" key="3">
    <source>
        <dbReference type="ARBA" id="ARBA00023163"/>
    </source>
</evidence>
<dbReference type="PROSITE" id="PS00041">
    <property type="entry name" value="HTH_ARAC_FAMILY_1"/>
    <property type="match status" value="1"/>
</dbReference>
<dbReference type="Gene3D" id="1.10.10.60">
    <property type="entry name" value="Homeodomain-like"/>
    <property type="match status" value="2"/>
</dbReference>
<dbReference type="PROSITE" id="PS01124">
    <property type="entry name" value="HTH_ARAC_FAMILY_2"/>
    <property type="match status" value="1"/>
</dbReference>
<dbReference type="SMART" id="SM00342">
    <property type="entry name" value="HTH_ARAC"/>
    <property type="match status" value="1"/>
</dbReference>
<keyword evidence="1" id="KW-0805">Transcription regulation</keyword>
<keyword evidence="3" id="KW-0804">Transcription</keyword>
<dbReference type="Gene3D" id="2.60.120.10">
    <property type="entry name" value="Jelly Rolls"/>
    <property type="match status" value="1"/>
</dbReference>
<evidence type="ECO:0000259" key="4">
    <source>
        <dbReference type="PROSITE" id="PS01124"/>
    </source>
</evidence>
<keyword evidence="2" id="KW-0238">DNA-binding</keyword>
<keyword evidence="6" id="KW-1185">Reference proteome</keyword>
<dbReference type="SUPFAM" id="SSF46689">
    <property type="entry name" value="Homeodomain-like"/>
    <property type="match status" value="1"/>
</dbReference>
<dbReference type="PRINTS" id="PR00032">
    <property type="entry name" value="HTHARAC"/>
</dbReference>
<dbReference type="InterPro" id="IPR011051">
    <property type="entry name" value="RmlC_Cupin_sf"/>
</dbReference>
<dbReference type="Pfam" id="PF07883">
    <property type="entry name" value="Cupin_2"/>
    <property type="match status" value="1"/>
</dbReference>
<name>A0A1U9NMV3_9BACT</name>
<dbReference type="InterPro" id="IPR014710">
    <property type="entry name" value="RmlC-like_jellyroll"/>
</dbReference>